<reference evidence="1" key="1">
    <citation type="submission" date="2020-01" db="EMBL/GenBank/DDBJ databases">
        <authorList>
            <consortium name="DOE Joint Genome Institute"/>
            <person name="Haridas S."/>
            <person name="Albert R."/>
            <person name="Binder M."/>
            <person name="Bloem J."/>
            <person name="Labutti K."/>
            <person name="Salamov A."/>
            <person name="Andreopoulos B."/>
            <person name="Baker S.E."/>
            <person name="Barry K."/>
            <person name="Bills G."/>
            <person name="Bluhm B.H."/>
            <person name="Cannon C."/>
            <person name="Castanera R."/>
            <person name="Culley D.E."/>
            <person name="Daum C."/>
            <person name="Ezra D."/>
            <person name="Gonzalez J.B."/>
            <person name="Henrissat B."/>
            <person name="Kuo A."/>
            <person name="Liang C."/>
            <person name="Lipzen A."/>
            <person name="Lutzoni F."/>
            <person name="Magnuson J."/>
            <person name="Mondo S."/>
            <person name="Nolan M."/>
            <person name="Ohm R."/>
            <person name="Pangilinan J."/>
            <person name="Park H.-J."/>
            <person name="Ramirez L."/>
            <person name="Alfaro M."/>
            <person name="Sun H."/>
            <person name="Tritt A."/>
            <person name="Yoshinaga Y."/>
            <person name="Zwiers L.-H."/>
            <person name="Turgeon B.G."/>
            <person name="Goodwin S.B."/>
            <person name="Spatafora J.W."/>
            <person name="Crous P.W."/>
            <person name="Grigoriev I.V."/>
        </authorList>
    </citation>
    <scope>NUCLEOTIDE SEQUENCE</scope>
    <source>
        <strain evidence="1">CBS 394.84</strain>
    </source>
</reference>
<dbReference type="AlphaFoldDB" id="A0A9P4GE49"/>
<organism evidence="1 2">
    <name type="scientific">Cucurbitaria berberidis CBS 394.84</name>
    <dbReference type="NCBI Taxonomy" id="1168544"/>
    <lineage>
        <taxon>Eukaryota</taxon>
        <taxon>Fungi</taxon>
        <taxon>Dikarya</taxon>
        <taxon>Ascomycota</taxon>
        <taxon>Pezizomycotina</taxon>
        <taxon>Dothideomycetes</taxon>
        <taxon>Pleosporomycetidae</taxon>
        <taxon>Pleosporales</taxon>
        <taxon>Pleosporineae</taxon>
        <taxon>Cucurbitariaceae</taxon>
        <taxon>Cucurbitaria</taxon>
    </lineage>
</organism>
<proteinExistence type="predicted"/>
<sequence length="112" mass="12378">MRVMARFYVPQSSYSCFCMGSCSLIICLIACKVLCQSCPFQAPADRAQTPLVRSSTLNEPTSPESFTFLGCTVTLPHSKRMRLQSNHVLCQKKSSSLLLGETMVYTSSIVRA</sequence>
<dbReference type="GeneID" id="63844072"/>
<keyword evidence="2" id="KW-1185">Reference proteome</keyword>
<gene>
    <name evidence="1" type="ORF">K460DRAFT_152331</name>
</gene>
<dbReference type="RefSeq" id="XP_040786404.1">
    <property type="nucleotide sequence ID" value="XM_040926820.1"/>
</dbReference>
<name>A0A9P4GE49_9PLEO</name>
<evidence type="ECO:0000313" key="2">
    <source>
        <dbReference type="Proteomes" id="UP000800039"/>
    </source>
</evidence>
<dbReference type="Proteomes" id="UP000800039">
    <property type="component" value="Unassembled WGS sequence"/>
</dbReference>
<comment type="caution">
    <text evidence="1">The sequence shown here is derived from an EMBL/GenBank/DDBJ whole genome shotgun (WGS) entry which is preliminary data.</text>
</comment>
<evidence type="ECO:0000313" key="1">
    <source>
        <dbReference type="EMBL" id="KAF1843841.1"/>
    </source>
</evidence>
<protein>
    <submittedName>
        <fullName evidence="1">Uncharacterized protein</fullName>
    </submittedName>
</protein>
<dbReference type="EMBL" id="ML976617">
    <property type="protein sequence ID" value="KAF1843841.1"/>
    <property type="molecule type" value="Genomic_DNA"/>
</dbReference>
<accession>A0A9P4GE49</accession>